<feature type="domain" description="ABC transmembrane type-1" evidence="8">
    <location>
        <begin position="67"/>
        <end position="258"/>
    </location>
</feature>
<comment type="similarity">
    <text evidence="7">Belongs to the binding-protein-dependent transport system permease family.</text>
</comment>
<comment type="caution">
    <text evidence="9">The sequence shown here is derived from an EMBL/GenBank/DDBJ whole genome shotgun (WGS) entry which is preliminary data.</text>
</comment>
<dbReference type="InterPro" id="IPR035906">
    <property type="entry name" value="MetI-like_sf"/>
</dbReference>
<keyword evidence="4 7" id="KW-0812">Transmembrane</keyword>
<dbReference type="Pfam" id="PF00528">
    <property type="entry name" value="BPD_transp_1"/>
    <property type="match status" value="1"/>
</dbReference>
<keyword evidence="3" id="KW-1003">Cell membrane</keyword>
<dbReference type="Proteomes" id="UP001596108">
    <property type="component" value="Unassembled WGS sequence"/>
</dbReference>
<feature type="transmembrane region" description="Helical" evidence="7">
    <location>
        <begin position="179"/>
        <end position="201"/>
    </location>
</feature>
<feature type="transmembrane region" description="Helical" evidence="7">
    <location>
        <begin position="138"/>
        <end position="158"/>
    </location>
</feature>
<dbReference type="InterPro" id="IPR000515">
    <property type="entry name" value="MetI-like"/>
</dbReference>
<dbReference type="SUPFAM" id="SSF161098">
    <property type="entry name" value="MetI-like"/>
    <property type="match status" value="1"/>
</dbReference>
<evidence type="ECO:0000256" key="2">
    <source>
        <dbReference type="ARBA" id="ARBA00022448"/>
    </source>
</evidence>
<protein>
    <submittedName>
        <fullName evidence="9">Carbohydrate ABC transporter permease</fullName>
    </submittedName>
</protein>
<feature type="transmembrane region" description="Helical" evidence="7">
    <location>
        <begin position="71"/>
        <end position="93"/>
    </location>
</feature>
<dbReference type="PROSITE" id="PS50928">
    <property type="entry name" value="ABC_TM1"/>
    <property type="match status" value="1"/>
</dbReference>
<reference evidence="10" key="1">
    <citation type="journal article" date="2019" name="Int. J. Syst. Evol. Microbiol.">
        <title>The Global Catalogue of Microorganisms (GCM) 10K type strain sequencing project: providing services to taxonomists for standard genome sequencing and annotation.</title>
        <authorList>
            <consortium name="The Broad Institute Genomics Platform"/>
            <consortium name="The Broad Institute Genome Sequencing Center for Infectious Disease"/>
            <person name="Wu L."/>
            <person name="Ma J."/>
        </authorList>
    </citation>
    <scope>NUCLEOTIDE SEQUENCE [LARGE SCALE GENOMIC DNA]</scope>
    <source>
        <strain evidence="10">CGMCC 1.18578</strain>
    </source>
</reference>
<evidence type="ECO:0000259" key="8">
    <source>
        <dbReference type="PROSITE" id="PS50928"/>
    </source>
</evidence>
<evidence type="ECO:0000313" key="9">
    <source>
        <dbReference type="EMBL" id="MFC5531450.1"/>
    </source>
</evidence>
<comment type="subcellular location">
    <subcellularLocation>
        <location evidence="1 7">Cell membrane</location>
        <topology evidence="1 7">Multi-pass membrane protein</topology>
    </subcellularLocation>
</comment>
<gene>
    <name evidence="9" type="ORF">ACFPQ4_18685</name>
</gene>
<dbReference type="PANTHER" id="PTHR43744:SF12">
    <property type="entry name" value="ABC TRANSPORTER PERMEASE PROTEIN MG189-RELATED"/>
    <property type="match status" value="1"/>
</dbReference>
<dbReference type="RefSeq" id="WP_378113412.1">
    <property type="nucleotide sequence ID" value="NZ_JBHSNC010000054.1"/>
</dbReference>
<evidence type="ECO:0000256" key="4">
    <source>
        <dbReference type="ARBA" id="ARBA00022692"/>
    </source>
</evidence>
<evidence type="ECO:0000256" key="3">
    <source>
        <dbReference type="ARBA" id="ARBA00022475"/>
    </source>
</evidence>
<dbReference type="CDD" id="cd06261">
    <property type="entry name" value="TM_PBP2"/>
    <property type="match status" value="1"/>
</dbReference>
<feature type="transmembrane region" description="Helical" evidence="7">
    <location>
        <begin position="105"/>
        <end position="126"/>
    </location>
</feature>
<organism evidence="9 10">
    <name type="scientific">Cohnella yongneupensis</name>
    <dbReference type="NCBI Taxonomy" id="425006"/>
    <lineage>
        <taxon>Bacteria</taxon>
        <taxon>Bacillati</taxon>
        <taxon>Bacillota</taxon>
        <taxon>Bacilli</taxon>
        <taxon>Bacillales</taxon>
        <taxon>Paenibacillaceae</taxon>
        <taxon>Cohnella</taxon>
    </lineage>
</organism>
<keyword evidence="5 7" id="KW-1133">Transmembrane helix</keyword>
<evidence type="ECO:0000256" key="7">
    <source>
        <dbReference type="RuleBase" id="RU363032"/>
    </source>
</evidence>
<proteinExistence type="inferred from homology"/>
<name>A0ABW0R341_9BACL</name>
<keyword evidence="2 7" id="KW-0813">Transport</keyword>
<feature type="transmembrane region" description="Helical" evidence="7">
    <location>
        <begin position="236"/>
        <end position="258"/>
    </location>
</feature>
<evidence type="ECO:0000256" key="6">
    <source>
        <dbReference type="ARBA" id="ARBA00023136"/>
    </source>
</evidence>
<dbReference type="EMBL" id="JBHSNC010000054">
    <property type="protein sequence ID" value="MFC5531450.1"/>
    <property type="molecule type" value="Genomic_DNA"/>
</dbReference>
<evidence type="ECO:0000256" key="5">
    <source>
        <dbReference type="ARBA" id="ARBA00022989"/>
    </source>
</evidence>
<dbReference type="PANTHER" id="PTHR43744">
    <property type="entry name" value="ABC TRANSPORTER PERMEASE PROTEIN MG189-RELATED-RELATED"/>
    <property type="match status" value="1"/>
</dbReference>
<keyword evidence="10" id="KW-1185">Reference proteome</keyword>
<accession>A0ABW0R341</accession>
<evidence type="ECO:0000256" key="1">
    <source>
        <dbReference type="ARBA" id="ARBA00004651"/>
    </source>
</evidence>
<evidence type="ECO:0000313" key="10">
    <source>
        <dbReference type="Proteomes" id="UP001596108"/>
    </source>
</evidence>
<sequence length="273" mass="29815">MKTKSLLLNVVLIIGMVTCLYPLIWLVLFSLKDNNEIFGGNVAGLPDRFLWGNYKEALIQAKVGIYFKNSVLVTGITIIAACFLALTTSYAIIRMRWKLSKAALTLLLLGLMVPQHAALLPIFIILKKLSLLDSYWALIIPYTVFAIPMAVFIFSGFLKGIPKELEEAACIDGCNIYQILFKIVSPLVTPALATIAIFTYLSSWNELMFAVTFVNSASLKTITVGIQTMVGQYSTAWGPIGAGLVVATLPTILIYSILSNQVQKSLIVGAVKG</sequence>
<dbReference type="Gene3D" id="1.10.3720.10">
    <property type="entry name" value="MetI-like"/>
    <property type="match status" value="1"/>
</dbReference>
<keyword evidence="6 7" id="KW-0472">Membrane</keyword>
<feature type="transmembrane region" description="Helical" evidence="7">
    <location>
        <begin position="7"/>
        <end position="28"/>
    </location>
</feature>